<dbReference type="Proteomes" id="UP000827153">
    <property type="component" value="Segment"/>
</dbReference>
<sequence length="174" mass="20255">MVLRGRKQLREKIKRKQSRERGGKDLNYFPIKHPRKRKTDSILTRNSAGVGADHGTVSMLFLSILLYLGLRYLYRKIERYIFPPWAKEKCSRLYFPAVTDLIELLPPGLQKTVGPNISVARFALIYQPDGTLEPKICCICIENECCFKCANRPHSLYCIAWKAYATEMCYRIYK</sequence>
<organism evidence="1 2">
    <name type="scientific">Psittacine adenovirus 2</name>
    <dbReference type="NCBI Taxonomy" id="1301246"/>
    <lineage>
        <taxon>Viruses</taxon>
        <taxon>Varidnaviria</taxon>
        <taxon>Bamfordvirae</taxon>
        <taxon>Preplasmiviricota</taxon>
        <taxon>Polisuviricotina</taxon>
        <taxon>Pharingeaviricetes</taxon>
        <taxon>Rowavirales</taxon>
        <taxon>Adenoviridae</taxon>
        <taxon>Siadenovirus</taxon>
        <taxon>Siadenovirus cinerei</taxon>
    </lineage>
</organism>
<keyword evidence="2" id="KW-1185">Reference proteome</keyword>
<evidence type="ECO:0000313" key="2">
    <source>
        <dbReference type="Proteomes" id="UP000827153"/>
    </source>
</evidence>
<reference evidence="1 2" key="1">
    <citation type="submission" date="2021-07" db="EMBL/GenBank/DDBJ databases">
        <title>Genomic characterization of psittacine adenovirus 2, a siadenovirus determined from a moribund African grey parrot (Psittacus erithacus).</title>
        <authorList>
            <person name="Surphlis A.C."/>
            <person name="Dill-Okubo J.A."/>
            <person name="Harrach B."/>
            <person name="Waltzek T.B."/>
            <person name="Subramaniam K."/>
        </authorList>
    </citation>
    <scope>NUCLEOTIDE SEQUENCE [LARGE SCALE GENOMIC DNA]</scope>
    <source>
        <strain evidence="1 2">WVL19065-01E</strain>
    </source>
</reference>
<protein>
    <submittedName>
        <fullName evidence="1">Uncharacterized protein</fullName>
    </submittedName>
</protein>
<accession>A0ABX8SNB0</accession>
<evidence type="ECO:0000313" key="1">
    <source>
        <dbReference type="EMBL" id="QXX30971.1"/>
    </source>
</evidence>
<proteinExistence type="predicted"/>
<name>A0ABX8SNB0_9ADEN</name>
<dbReference type="EMBL" id="MZ562791">
    <property type="protein sequence ID" value="QXX30971.1"/>
    <property type="molecule type" value="Genomic_DNA"/>
</dbReference>